<proteinExistence type="predicted"/>
<protein>
    <submittedName>
        <fullName evidence="1">Uncharacterized protein</fullName>
    </submittedName>
</protein>
<evidence type="ECO:0000313" key="2">
    <source>
        <dbReference type="Proteomes" id="UP000299102"/>
    </source>
</evidence>
<comment type="caution">
    <text evidence="1">The sequence shown here is derived from an EMBL/GenBank/DDBJ whole genome shotgun (WGS) entry which is preliminary data.</text>
</comment>
<accession>A0A4C1SA76</accession>
<organism evidence="1 2">
    <name type="scientific">Eumeta variegata</name>
    <name type="common">Bagworm moth</name>
    <name type="synonym">Eumeta japonica</name>
    <dbReference type="NCBI Taxonomy" id="151549"/>
    <lineage>
        <taxon>Eukaryota</taxon>
        <taxon>Metazoa</taxon>
        <taxon>Ecdysozoa</taxon>
        <taxon>Arthropoda</taxon>
        <taxon>Hexapoda</taxon>
        <taxon>Insecta</taxon>
        <taxon>Pterygota</taxon>
        <taxon>Neoptera</taxon>
        <taxon>Endopterygota</taxon>
        <taxon>Lepidoptera</taxon>
        <taxon>Glossata</taxon>
        <taxon>Ditrysia</taxon>
        <taxon>Tineoidea</taxon>
        <taxon>Psychidae</taxon>
        <taxon>Oiketicinae</taxon>
        <taxon>Eumeta</taxon>
    </lineage>
</organism>
<keyword evidence="2" id="KW-1185">Reference proteome</keyword>
<dbReference type="AlphaFoldDB" id="A0A4C1SA76"/>
<gene>
    <name evidence="1" type="ORF">EVAR_100866_1</name>
</gene>
<dbReference type="Proteomes" id="UP000299102">
    <property type="component" value="Unassembled WGS sequence"/>
</dbReference>
<reference evidence="1 2" key="1">
    <citation type="journal article" date="2019" name="Commun. Biol.">
        <title>The bagworm genome reveals a unique fibroin gene that provides high tensile strength.</title>
        <authorList>
            <person name="Kono N."/>
            <person name="Nakamura H."/>
            <person name="Ohtoshi R."/>
            <person name="Tomita M."/>
            <person name="Numata K."/>
            <person name="Arakawa K."/>
        </authorList>
    </citation>
    <scope>NUCLEOTIDE SEQUENCE [LARGE SCALE GENOMIC DNA]</scope>
</reference>
<evidence type="ECO:0000313" key="1">
    <source>
        <dbReference type="EMBL" id="GBO99112.1"/>
    </source>
</evidence>
<sequence length="91" mass="9525">MLACLRVDARAGADAQSYVRVDASACVYSAEPNRIIYELAKSQCPVKLDVLGFNISASYKSPGSLSAGRAGGFARNEISLCIGPICIRVAG</sequence>
<name>A0A4C1SA76_EUMVA</name>
<dbReference type="EMBL" id="BGZK01003243">
    <property type="protein sequence ID" value="GBO99112.1"/>
    <property type="molecule type" value="Genomic_DNA"/>
</dbReference>